<keyword evidence="3 4" id="KW-0326">Glycosidase</keyword>
<dbReference type="Pfam" id="PF00295">
    <property type="entry name" value="Glyco_hydro_28"/>
    <property type="match status" value="1"/>
</dbReference>
<comment type="similarity">
    <text evidence="1 4">Belongs to the glycosyl hydrolase 28 family.</text>
</comment>
<comment type="caution">
    <text evidence="6">The sequence shown here is derived from an EMBL/GenBank/DDBJ whole genome shotgun (WGS) entry which is preliminary data.</text>
</comment>
<name>A0A363NNW8_9SPHI</name>
<evidence type="ECO:0000256" key="3">
    <source>
        <dbReference type="ARBA" id="ARBA00023295"/>
    </source>
</evidence>
<keyword evidence="2 4" id="KW-0378">Hydrolase</keyword>
<evidence type="ECO:0000256" key="1">
    <source>
        <dbReference type="ARBA" id="ARBA00008834"/>
    </source>
</evidence>
<dbReference type="InterPro" id="IPR000743">
    <property type="entry name" value="Glyco_hydro_28"/>
</dbReference>
<dbReference type="GO" id="GO:0005975">
    <property type="term" value="P:carbohydrate metabolic process"/>
    <property type="evidence" value="ECO:0007669"/>
    <property type="project" value="InterPro"/>
</dbReference>
<dbReference type="SUPFAM" id="SSF51126">
    <property type="entry name" value="Pectin lyase-like"/>
    <property type="match status" value="1"/>
</dbReference>
<keyword evidence="7" id="KW-1185">Reference proteome</keyword>
<dbReference type="InterPro" id="IPR011050">
    <property type="entry name" value="Pectin_lyase_fold/virulence"/>
</dbReference>
<evidence type="ECO:0000313" key="7">
    <source>
        <dbReference type="Proteomes" id="UP000250831"/>
    </source>
</evidence>
<gene>
    <name evidence="6" type="ORF">DCO56_19950</name>
</gene>
<evidence type="ECO:0000256" key="2">
    <source>
        <dbReference type="ARBA" id="ARBA00022801"/>
    </source>
</evidence>
<dbReference type="Proteomes" id="UP000250831">
    <property type="component" value="Unassembled WGS sequence"/>
</dbReference>
<evidence type="ECO:0008006" key="8">
    <source>
        <dbReference type="Google" id="ProtNLM"/>
    </source>
</evidence>
<sequence>MMKMTILKKALLLTYLICLCNVIYLAAAVTPTVEETYISPNNYKTGTQSERIQKAINEAKNTTGKVVIPKYDAVAKKSIWLIDQAILLPSDFELELNNCTIKLSDKCRDNFIRSANTGLAIKDIVPSKNIRIIGKGNVLLEGADHPRATGDHNKTLSLNPSGFGQSYGTDAGKAGENQKGGWRNHAIILAHTDVFEVSGITLKDYHGHGLVLERCTNGKVSDMTFNVRQAVTVDGADKQILNQDGMGIRFGCKNILIANCRGKSGDDFINIGLTDTGVGAGEENVNVVSGSIYRGQIDNISTIYLQNWQDFYSISHRSIRIMPVGKLRISNVFIENMVISPLAKHGLVVEYAEHVKGLFVRNLISHQPIKAKGISQASFRDIIYEGKNEAIDVQQSETVVLDHVMR</sequence>
<proteinExistence type="inferred from homology"/>
<dbReference type="OrthoDB" id="1095706at2"/>
<dbReference type="EMBL" id="QCXX01000006">
    <property type="protein sequence ID" value="PUV22489.1"/>
    <property type="molecule type" value="Genomic_DNA"/>
</dbReference>
<feature type="chain" id="PRO_5016643685" description="Glycoside hydrolase" evidence="5">
    <location>
        <begin position="27"/>
        <end position="406"/>
    </location>
</feature>
<protein>
    <recommendedName>
        <fullName evidence="8">Glycoside hydrolase</fullName>
    </recommendedName>
</protein>
<keyword evidence="5" id="KW-0732">Signal</keyword>
<dbReference type="Gene3D" id="2.160.20.10">
    <property type="entry name" value="Single-stranded right-handed beta-helix, Pectin lyase-like"/>
    <property type="match status" value="1"/>
</dbReference>
<dbReference type="AlphaFoldDB" id="A0A363NNW8"/>
<evidence type="ECO:0000256" key="4">
    <source>
        <dbReference type="RuleBase" id="RU361169"/>
    </source>
</evidence>
<accession>A0A363NNW8</accession>
<feature type="signal peptide" evidence="5">
    <location>
        <begin position="1"/>
        <end position="26"/>
    </location>
</feature>
<reference evidence="6 7" key="1">
    <citation type="submission" date="2018-04" db="EMBL/GenBank/DDBJ databases">
        <title>Sphingobacterium sp. M46 Genome.</title>
        <authorList>
            <person name="Cheng J."/>
            <person name="Li Y."/>
        </authorList>
    </citation>
    <scope>NUCLEOTIDE SEQUENCE [LARGE SCALE GENOMIC DNA]</scope>
    <source>
        <strain evidence="6 7">M46</strain>
    </source>
</reference>
<dbReference type="InterPro" id="IPR012334">
    <property type="entry name" value="Pectin_lyas_fold"/>
</dbReference>
<dbReference type="GO" id="GO:0004650">
    <property type="term" value="F:polygalacturonase activity"/>
    <property type="evidence" value="ECO:0007669"/>
    <property type="project" value="InterPro"/>
</dbReference>
<organism evidence="6 7">
    <name type="scientific">Sphingobacterium athyrii</name>
    <dbReference type="NCBI Taxonomy" id="2152717"/>
    <lineage>
        <taxon>Bacteria</taxon>
        <taxon>Pseudomonadati</taxon>
        <taxon>Bacteroidota</taxon>
        <taxon>Sphingobacteriia</taxon>
        <taxon>Sphingobacteriales</taxon>
        <taxon>Sphingobacteriaceae</taxon>
        <taxon>Sphingobacterium</taxon>
    </lineage>
</organism>
<dbReference type="RefSeq" id="WP_108635517.1">
    <property type="nucleotide sequence ID" value="NZ_QCXX01000006.1"/>
</dbReference>
<evidence type="ECO:0000256" key="5">
    <source>
        <dbReference type="SAM" id="SignalP"/>
    </source>
</evidence>
<evidence type="ECO:0000313" key="6">
    <source>
        <dbReference type="EMBL" id="PUV22489.1"/>
    </source>
</evidence>